<comment type="similarity">
    <text evidence="2">Belongs to the CND3 (condensin subunit 3) family.</text>
</comment>
<dbReference type="Proteomes" id="UP000053105">
    <property type="component" value="Unassembled WGS sequence"/>
</dbReference>
<dbReference type="Gene3D" id="1.25.10.10">
    <property type="entry name" value="Leucine-rich Repeat Variant"/>
    <property type="match status" value="1"/>
</dbReference>
<dbReference type="Pfam" id="PF13646">
    <property type="entry name" value="HEAT_2"/>
    <property type="match status" value="1"/>
</dbReference>
<dbReference type="OrthoDB" id="27187at2759"/>
<comment type="subcellular location">
    <subcellularLocation>
        <location evidence="1">Chromosome</location>
    </subcellularLocation>
</comment>
<dbReference type="InterPro" id="IPR025977">
    <property type="entry name" value="Cnd3_C"/>
</dbReference>
<dbReference type="GO" id="GO:0000796">
    <property type="term" value="C:condensin complex"/>
    <property type="evidence" value="ECO:0007669"/>
    <property type="project" value="InterPro"/>
</dbReference>
<keyword evidence="3" id="KW-0158">Chromosome</keyword>
<feature type="domain" description="Nuclear condensin complex subunit 3 C-terminal" evidence="9">
    <location>
        <begin position="551"/>
        <end position="854"/>
    </location>
</feature>
<reference evidence="10 11" key="1">
    <citation type="submission" date="2015-07" db="EMBL/GenBank/DDBJ databases">
        <title>The genome of Melipona quadrifasciata.</title>
        <authorList>
            <person name="Pan H."/>
            <person name="Kapheim K."/>
        </authorList>
    </citation>
    <scope>NUCLEOTIDE SEQUENCE [LARGE SCALE GENOMIC DNA]</scope>
    <source>
        <strain evidence="10">0111107301</strain>
        <tissue evidence="10">Whole body</tissue>
    </source>
</reference>
<name>A0A0M9A4H0_9HYME</name>
<dbReference type="AlphaFoldDB" id="A0A0M9A4H0"/>
<organism evidence="10 11">
    <name type="scientific">Melipona quadrifasciata</name>
    <dbReference type="NCBI Taxonomy" id="166423"/>
    <lineage>
        <taxon>Eukaryota</taxon>
        <taxon>Metazoa</taxon>
        <taxon>Ecdysozoa</taxon>
        <taxon>Arthropoda</taxon>
        <taxon>Hexapoda</taxon>
        <taxon>Insecta</taxon>
        <taxon>Pterygota</taxon>
        <taxon>Neoptera</taxon>
        <taxon>Endopterygota</taxon>
        <taxon>Hymenoptera</taxon>
        <taxon>Apocrita</taxon>
        <taxon>Aculeata</taxon>
        <taxon>Apoidea</taxon>
        <taxon>Anthophila</taxon>
        <taxon>Apidae</taxon>
        <taxon>Melipona</taxon>
    </lineage>
</organism>
<evidence type="ECO:0000256" key="7">
    <source>
        <dbReference type="ARBA" id="ARBA00023306"/>
    </source>
</evidence>
<evidence type="ECO:0000313" key="10">
    <source>
        <dbReference type="EMBL" id="KOX77060.1"/>
    </source>
</evidence>
<feature type="coiled-coil region" evidence="8">
    <location>
        <begin position="474"/>
        <end position="529"/>
    </location>
</feature>
<evidence type="ECO:0000256" key="1">
    <source>
        <dbReference type="ARBA" id="ARBA00004286"/>
    </source>
</evidence>
<dbReference type="PANTHER" id="PTHR14418:SF5">
    <property type="entry name" value="CONDENSIN COMPLEX SUBUNIT 3"/>
    <property type="match status" value="1"/>
</dbReference>
<evidence type="ECO:0000256" key="4">
    <source>
        <dbReference type="ARBA" id="ARBA00022618"/>
    </source>
</evidence>
<dbReference type="InterPro" id="IPR016024">
    <property type="entry name" value="ARM-type_fold"/>
</dbReference>
<evidence type="ECO:0000256" key="3">
    <source>
        <dbReference type="ARBA" id="ARBA00022454"/>
    </source>
</evidence>
<dbReference type="GO" id="GO:0000793">
    <property type="term" value="C:condensed chromosome"/>
    <property type="evidence" value="ECO:0007669"/>
    <property type="project" value="TreeGrafter"/>
</dbReference>
<evidence type="ECO:0000256" key="2">
    <source>
        <dbReference type="ARBA" id="ARBA00006533"/>
    </source>
</evidence>
<dbReference type="EMBL" id="KQ435736">
    <property type="protein sequence ID" value="KOX77060.1"/>
    <property type="molecule type" value="Genomic_DNA"/>
</dbReference>
<proteinExistence type="inferred from homology"/>
<dbReference type="GO" id="GO:0007076">
    <property type="term" value="P:mitotic chromosome condensation"/>
    <property type="evidence" value="ECO:0007669"/>
    <property type="project" value="InterPro"/>
</dbReference>
<accession>A0A0M9A4H0</accession>
<gene>
    <name evidence="10" type="ORF">WN51_10454</name>
</gene>
<dbReference type="InterPro" id="IPR027165">
    <property type="entry name" value="CND3"/>
</dbReference>
<keyword evidence="8" id="KW-0175">Coiled coil</keyword>
<protein>
    <submittedName>
        <fullName evidence="10">Condensin complex subunit 3</fullName>
    </submittedName>
</protein>
<keyword evidence="4" id="KW-0132">Cell division</keyword>
<dbReference type="GO" id="GO:0005737">
    <property type="term" value="C:cytoplasm"/>
    <property type="evidence" value="ECO:0007669"/>
    <property type="project" value="TreeGrafter"/>
</dbReference>
<evidence type="ECO:0000256" key="5">
    <source>
        <dbReference type="ARBA" id="ARBA00022776"/>
    </source>
</evidence>
<keyword evidence="5" id="KW-0498">Mitosis</keyword>
<evidence type="ECO:0000313" key="11">
    <source>
        <dbReference type="Proteomes" id="UP000053105"/>
    </source>
</evidence>
<dbReference type="STRING" id="166423.A0A0M9A4H0"/>
<dbReference type="SUPFAM" id="SSF48371">
    <property type="entry name" value="ARM repeat"/>
    <property type="match status" value="1"/>
</dbReference>
<evidence type="ECO:0000256" key="6">
    <source>
        <dbReference type="ARBA" id="ARBA00023067"/>
    </source>
</evidence>
<evidence type="ECO:0000259" key="9">
    <source>
        <dbReference type="Pfam" id="PF12719"/>
    </source>
</evidence>
<keyword evidence="7" id="KW-0131">Cell cycle</keyword>
<evidence type="ECO:0000256" key="8">
    <source>
        <dbReference type="SAM" id="Coils"/>
    </source>
</evidence>
<keyword evidence="6" id="KW-0226">DNA condensation</keyword>
<sequence length="916" mass="105594">MTRKTCNNIKDIFYNVQFNKTCHPSNIKNLKKCYERSNETDFWNSFISYFKVPLIFAQRHPRVENTLEFVAKFAASLYSDLNTDESEESMCPFLAKLFDFLLTYHCAKDIAVRFRICHFLNMLLNSLGDQAFIDDAVCDKIITSMMKRLMDKSPKIRAQAVFALQRLQDPTDDQCPVIKVYVFHASKDPNAMVRKAVLKSMGKNQSTLQVVLRRTRDVDETVRKAAYDFISKITVRSLTITQRDQLLNDGLKDRSDMVKNTVKNVLLPSWLRHFKGDFIDLIKALDAEIGTGVAVLALESLFMNTSLNTLLEQLPIDKETKLIPINKLTSETVLYWKCLVKYLQNGSYTEELEKILPELSTFCNYISDFLTMAISMPQTETWMNHMHKFILLQLFEITTTYDLSDEVGRKNLNDIIRNTLMGNFWTEKIIECIVTHLQYVIPDVHTRLDTLANIISEIRLPLKEVMTQTQITEEQQHEINVKRAKLKVQLLELKEEEYQAIQDKEYLKADNLKNHINKLNEEIIKLSEKPQTETTINEEIKEKSDSATMIKCLTIICTMMQSVTALTPTLKSFMQIALDSLDHPSDTVHILALKVVSICCILDKELAKRHIMMLFLQFSLEQENLNIWVAALKGIFDLLLLYGLEYFDILENANDNTVNRSEKSRTKLFTDIDTEISLSSVRRSEAERGNCNFIKILAGLLDNANQELRTIATEGLCKLLLHRRISSSSLLSRLIILCYNPVNDHDFYLRQCLSGFFDHFITLVPDAQMLLEEAYLPTLQTLCNAPDTSPLQEVDPYDISRFILNLTRHELRKPGTENYCVHNNLVFAIFAEILNTTSKIDQEILIKSLKDLHLDLEDNTFKKNLREAVNKVTETIKVSDKQLLKYIEFFKKQLDDPTDATNAVDIPGDEDTEADE</sequence>
<dbReference type="Pfam" id="PF12719">
    <property type="entry name" value="Cnd3"/>
    <property type="match status" value="1"/>
</dbReference>
<keyword evidence="11" id="KW-1185">Reference proteome</keyword>
<dbReference type="InterPro" id="IPR011989">
    <property type="entry name" value="ARM-like"/>
</dbReference>
<dbReference type="PANTHER" id="PTHR14418">
    <property type="entry name" value="CONDENSIN COMPLEX SUBUNIT 3-RELATED"/>
    <property type="match status" value="1"/>
</dbReference>
<dbReference type="GO" id="GO:0051301">
    <property type="term" value="P:cell division"/>
    <property type="evidence" value="ECO:0007669"/>
    <property type="project" value="UniProtKB-KW"/>
</dbReference>